<dbReference type="PROSITE" id="PS50949">
    <property type="entry name" value="HTH_GNTR"/>
    <property type="match status" value="1"/>
</dbReference>
<dbReference type="EMBL" id="BAAADE010000013">
    <property type="protein sequence ID" value="GAA0614500.1"/>
    <property type="molecule type" value="Genomic_DNA"/>
</dbReference>
<proteinExistence type="predicted"/>
<dbReference type="Gene3D" id="1.20.120.530">
    <property type="entry name" value="GntR ligand-binding domain-like"/>
    <property type="match status" value="1"/>
</dbReference>
<sequence length="247" mass="27010">MNMVASNAKLNKRELVLDRLGRDIAAGVFAVGEKIPPEPELELRFEASRSVIREAIKGLVAKGMISVGPRLGTRVNPMQEWGLLDRDVLQWLLTSPNADKNLYFAIDEVRAMIEPTSAMLAAQRATPAQVAEIRKAFTRMQQAAVDMDVDAAVQSDRDFHIAVLKATQNPVLQAFDNAVGAILGVLFVTTHMEHFTANLGRHGEVLEAIANKQPFEAAQAMTRVIGFTTELLQQNQIIGNKGLGGEL</sequence>
<evidence type="ECO:0000256" key="1">
    <source>
        <dbReference type="ARBA" id="ARBA00023015"/>
    </source>
</evidence>
<dbReference type="PANTHER" id="PTHR43537">
    <property type="entry name" value="TRANSCRIPTIONAL REGULATOR, GNTR FAMILY"/>
    <property type="match status" value="1"/>
</dbReference>
<dbReference type="PRINTS" id="PR00035">
    <property type="entry name" value="HTHGNTR"/>
</dbReference>
<feature type="domain" description="HTH gntR-type" evidence="4">
    <location>
        <begin position="10"/>
        <end position="78"/>
    </location>
</feature>
<dbReference type="InterPro" id="IPR008920">
    <property type="entry name" value="TF_FadR/GntR_C"/>
</dbReference>
<keyword evidence="6" id="KW-1185">Reference proteome</keyword>
<evidence type="ECO:0000256" key="2">
    <source>
        <dbReference type="ARBA" id="ARBA00023125"/>
    </source>
</evidence>
<keyword evidence="2" id="KW-0238">DNA-binding</keyword>
<evidence type="ECO:0000313" key="6">
    <source>
        <dbReference type="Proteomes" id="UP001424441"/>
    </source>
</evidence>
<evidence type="ECO:0000313" key="5">
    <source>
        <dbReference type="EMBL" id="GAA0614500.1"/>
    </source>
</evidence>
<gene>
    <name evidence="5" type="primary">dgoR</name>
    <name evidence="5" type="ORF">GCM10008943_32110</name>
</gene>
<keyword evidence="1" id="KW-0805">Transcription regulation</keyword>
<protein>
    <submittedName>
        <fullName evidence="5">D-galactonate utilization transcriptional regulator DgoR</fullName>
    </submittedName>
</protein>
<evidence type="ECO:0000259" key="4">
    <source>
        <dbReference type="PROSITE" id="PS50949"/>
    </source>
</evidence>
<name>A0ABN1GMC7_9HYPH</name>
<dbReference type="Pfam" id="PF07729">
    <property type="entry name" value="FCD"/>
    <property type="match status" value="1"/>
</dbReference>
<dbReference type="Gene3D" id="1.10.10.10">
    <property type="entry name" value="Winged helix-like DNA-binding domain superfamily/Winged helix DNA-binding domain"/>
    <property type="match status" value="1"/>
</dbReference>
<organism evidence="5 6">
    <name type="scientific">Paenochrobactrum glaciei</name>
    <dbReference type="NCBI Taxonomy" id="486407"/>
    <lineage>
        <taxon>Bacteria</taxon>
        <taxon>Pseudomonadati</taxon>
        <taxon>Pseudomonadota</taxon>
        <taxon>Alphaproteobacteria</taxon>
        <taxon>Hyphomicrobiales</taxon>
        <taxon>Brucellaceae</taxon>
        <taxon>Paenochrobactrum</taxon>
    </lineage>
</organism>
<dbReference type="InterPro" id="IPR011711">
    <property type="entry name" value="GntR_C"/>
</dbReference>
<evidence type="ECO:0000256" key="3">
    <source>
        <dbReference type="ARBA" id="ARBA00023163"/>
    </source>
</evidence>
<dbReference type="SMART" id="SM00345">
    <property type="entry name" value="HTH_GNTR"/>
    <property type="match status" value="1"/>
</dbReference>
<dbReference type="Proteomes" id="UP001424441">
    <property type="component" value="Unassembled WGS sequence"/>
</dbReference>
<dbReference type="CDD" id="cd07377">
    <property type="entry name" value="WHTH_GntR"/>
    <property type="match status" value="1"/>
</dbReference>
<reference evidence="5 6" key="1">
    <citation type="journal article" date="2019" name="Int. J. Syst. Evol. Microbiol.">
        <title>The Global Catalogue of Microorganisms (GCM) 10K type strain sequencing project: providing services to taxonomists for standard genome sequencing and annotation.</title>
        <authorList>
            <consortium name="The Broad Institute Genomics Platform"/>
            <consortium name="The Broad Institute Genome Sequencing Center for Infectious Disease"/>
            <person name="Wu L."/>
            <person name="Ma J."/>
        </authorList>
    </citation>
    <scope>NUCLEOTIDE SEQUENCE [LARGE SCALE GENOMIC DNA]</scope>
    <source>
        <strain evidence="5 6">JCM 15115</strain>
    </source>
</reference>
<dbReference type="SMART" id="SM00895">
    <property type="entry name" value="FCD"/>
    <property type="match status" value="1"/>
</dbReference>
<dbReference type="SUPFAM" id="SSF48008">
    <property type="entry name" value="GntR ligand-binding domain-like"/>
    <property type="match status" value="1"/>
</dbReference>
<dbReference type="InterPro" id="IPR000524">
    <property type="entry name" value="Tscrpt_reg_HTH_GntR"/>
</dbReference>
<dbReference type="InterPro" id="IPR036388">
    <property type="entry name" value="WH-like_DNA-bd_sf"/>
</dbReference>
<dbReference type="Pfam" id="PF00392">
    <property type="entry name" value="GntR"/>
    <property type="match status" value="1"/>
</dbReference>
<keyword evidence="3" id="KW-0804">Transcription</keyword>
<dbReference type="PANTHER" id="PTHR43537:SF44">
    <property type="entry name" value="GNTR FAMILY REGULATORY PROTEIN"/>
    <property type="match status" value="1"/>
</dbReference>
<accession>A0ABN1GMC7</accession>
<comment type="caution">
    <text evidence="5">The sequence shown here is derived from an EMBL/GenBank/DDBJ whole genome shotgun (WGS) entry which is preliminary data.</text>
</comment>
<dbReference type="SUPFAM" id="SSF46785">
    <property type="entry name" value="Winged helix' DNA-binding domain"/>
    <property type="match status" value="1"/>
</dbReference>
<dbReference type="InterPro" id="IPR036390">
    <property type="entry name" value="WH_DNA-bd_sf"/>
</dbReference>